<keyword evidence="1" id="KW-0648">Protein biosynthesis</keyword>
<dbReference type="GO" id="GO:0004829">
    <property type="term" value="F:threonine-tRNA ligase activity"/>
    <property type="evidence" value="ECO:0007669"/>
    <property type="project" value="UniProtKB-EC"/>
</dbReference>
<sequence>MILHCAVIGSIERWLYTLLDTAVAIERSGKPGYLETWITPEQVRIMPVSESHIADAARIMSEIGSAGIRVSLDDTDATVGKKVRRAKQDWCSYAAVIGDEEAKSGKLKVFVRSENKDLEMTVDQLVRRIKEETEGKPFRPLYLPAELSKRCDF</sequence>
<dbReference type="EC" id="6.1.1.3" evidence="3"/>
<evidence type="ECO:0000259" key="2">
    <source>
        <dbReference type="Pfam" id="PF03129"/>
    </source>
</evidence>
<reference evidence="3" key="1">
    <citation type="submission" date="2019-08" db="EMBL/GenBank/DDBJ databases">
        <authorList>
            <person name="Kucharzyk K."/>
            <person name="Murdoch R.W."/>
            <person name="Higgins S."/>
            <person name="Loffler F."/>
        </authorList>
    </citation>
    <scope>NUCLEOTIDE SEQUENCE</scope>
</reference>
<organism evidence="3">
    <name type="scientific">bioreactor metagenome</name>
    <dbReference type="NCBI Taxonomy" id="1076179"/>
    <lineage>
        <taxon>unclassified sequences</taxon>
        <taxon>metagenomes</taxon>
        <taxon>ecological metagenomes</taxon>
    </lineage>
</organism>
<proteinExistence type="predicted"/>
<dbReference type="EMBL" id="VSSQ01059167">
    <property type="protein sequence ID" value="MPN12754.1"/>
    <property type="molecule type" value="Genomic_DNA"/>
</dbReference>
<evidence type="ECO:0000313" key="3">
    <source>
        <dbReference type="EMBL" id="MPN12754.1"/>
    </source>
</evidence>
<dbReference type="PANTHER" id="PTHR11451:SF44">
    <property type="entry name" value="THREONINE--TRNA LIGASE, CHLOROPLASTIC_MITOCHONDRIAL 2"/>
    <property type="match status" value="1"/>
</dbReference>
<dbReference type="InterPro" id="IPR004154">
    <property type="entry name" value="Anticodon-bd"/>
</dbReference>
<dbReference type="Pfam" id="PF03129">
    <property type="entry name" value="HGTP_anticodon"/>
    <property type="match status" value="1"/>
</dbReference>
<keyword evidence="3" id="KW-0436">Ligase</keyword>
<protein>
    <submittedName>
        <fullName evidence="3">Threonine--tRNA ligase 2</fullName>
        <ecNumber evidence="3">6.1.1.3</ecNumber>
    </submittedName>
</protein>
<dbReference type="InterPro" id="IPR036621">
    <property type="entry name" value="Anticodon-bd_dom_sf"/>
</dbReference>
<dbReference type="AlphaFoldDB" id="A0A645FK01"/>
<gene>
    <name evidence="3" type="primary">thrZ_16</name>
    <name evidence="3" type="ORF">SDC9_160074</name>
</gene>
<name>A0A645FK01_9ZZZZ</name>
<dbReference type="PANTHER" id="PTHR11451">
    <property type="entry name" value="THREONINE-TRNA LIGASE"/>
    <property type="match status" value="1"/>
</dbReference>
<accession>A0A645FK01</accession>
<feature type="domain" description="Anticodon-binding" evidence="2">
    <location>
        <begin position="42"/>
        <end position="131"/>
    </location>
</feature>
<dbReference type="SUPFAM" id="SSF52954">
    <property type="entry name" value="Class II aaRS ABD-related"/>
    <property type="match status" value="1"/>
</dbReference>
<evidence type="ECO:0000256" key="1">
    <source>
        <dbReference type="ARBA" id="ARBA00022917"/>
    </source>
</evidence>
<dbReference type="Gene3D" id="3.40.50.800">
    <property type="entry name" value="Anticodon-binding domain"/>
    <property type="match status" value="1"/>
</dbReference>
<dbReference type="GO" id="GO:0006435">
    <property type="term" value="P:threonyl-tRNA aminoacylation"/>
    <property type="evidence" value="ECO:0007669"/>
    <property type="project" value="TreeGrafter"/>
</dbReference>
<comment type="caution">
    <text evidence="3">The sequence shown here is derived from an EMBL/GenBank/DDBJ whole genome shotgun (WGS) entry which is preliminary data.</text>
</comment>